<evidence type="ECO:0000256" key="2">
    <source>
        <dbReference type="ARBA" id="ARBA00022603"/>
    </source>
</evidence>
<organism evidence="6 7">
    <name type="scientific">Clostridium perfringens (strain ATCC 13124 / DSM 756 / JCM 1290 / NCIMB 6125 / NCTC 8237 / Type A)</name>
    <dbReference type="NCBI Taxonomy" id="195103"/>
    <lineage>
        <taxon>Bacteria</taxon>
        <taxon>Bacillati</taxon>
        <taxon>Bacillota</taxon>
        <taxon>Clostridia</taxon>
        <taxon>Eubacteriales</taxon>
        <taxon>Clostridiaceae</taxon>
        <taxon>Clostridium</taxon>
    </lineage>
</organism>
<dbReference type="REBASE" id="13356">
    <property type="entry name" value="M.CpeAVI"/>
</dbReference>
<proteinExistence type="predicted"/>
<gene>
    <name evidence="6" type="ordered locus">CPF_2914</name>
</gene>
<dbReference type="EC" id="2.1.1.72" evidence="1"/>
<dbReference type="PRINTS" id="PR00507">
    <property type="entry name" value="N12N6MTFRASE"/>
</dbReference>
<dbReference type="PANTHER" id="PTHR33841:SF1">
    <property type="entry name" value="DNA METHYLTRANSFERASE A"/>
    <property type="match status" value="1"/>
</dbReference>
<keyword evidence="2 6" id="KW-0489">Methyltransferase</keyword>
<dbReference type="KEGG" id="cpf:CPF_2914"/>
<dbReference type="InterPro" id="IPR003356">
    <property type="entry name" value="DNA_methylase_A-5"/>
</dbReference>
<feature type="domain" description="DNA methylase adenine-specific" evidence="5">
    <location>
        <begin position="100"/>
        <end position="246"/>
    </location>
</feature>
<dbReference type="AlphaFoldDB" id="A0A0H2YP40"/>
<sequence>MGRKEKNLYKAVDIKHKEIIDVREIGYYSTPPFVARYIGKRIIDINGKGETLFDPCCGKEELTDYFSDLGIKTIGMDLIKYKNNYRCEFKKGNFINYYCSQKNTKTWDYDYYIANPPYNCHEVNFIKENKERLKNYFNEVGLHNMYSMFMSAIIDKAKNGAVIGLITNDSFFTAKNHKRLRNKILRECSIHEITMCPRGLFHNQGADVRTSILILRKGKEYQEKIVVNNRPKSIEEFKELLNGIKDNGNESLYSLQEIVLQNKKDNLEFLIECPEDIRSLFNNIRLGEKFKCVTGISTGNDKEFLSKEKSNEFTIPFYKNPGKDKFYTDRVIYLHKDFLEIEKINRNFNVRNKEVLYKSGITCSSMGVSFNACILPKNSTFGVNPNIICESEEVWWLLAYLNSSLVTYLVRGALIRSNMITSGYVSRIPLLSFTKEEKARLSHLAKRSYKLRKQNSSIETELCHIDNIVNHVAKISNDSKDLISNFKKYLVEVT</sequence>
<dbReference type="PaxDb" id="195103-CPF_2914"/>
<dbReference type="SUPFAM" id="SSF53335">
    <property type="entry name" value="S-adenosyl-L-methionine-dependent methyltransferases"/>
    <property type="match status" value="1"/>
</dbReference>
<dbReference type="EMBL" id="CP000246">
    <property type="protein sequence ID" value="ABG82251.1"/>
    <property type="molecule type" value="Genomic_DNA"/>
</dbReference>
<accession>A0A0H2YP40</accession>
<evidence type="ECO:0000313" key="6">
    <source>
        <dbReference type="EMBL" id="ABG82251.1"/>
    </source>
</evidence>
<dbReference type="eggNOG" id="COG0286">
    <property type="taxonomic scope" value="Bacteria"/>
</dbReference>
<keyword evidence="3" id="KW-0808">Transferase</keyword>
<name>A0A0H2YP40_CLOP1</name>
<dbReference type="Pfam" id="PF02384">
    <property type="entry name" value="N6_Mtase"/>
    <property type="match status" value="1"/>
</dbReference>
<reference evidence="6 7" key="1">
    <citation type="journal article" date="2006" name="Genome Res.">
        <title>Skewed genomic variability in strains of the toxigenic bacterial pathogen, Clostridium perfringens.</title>
        <authorList>
            <person name="Myers G.S."/>
            <person name="Rasko D.A."/>
            <person name="Cheung J.K."/>
            <person name="Ravel J."/>
            <person name="Seshadri R."/>
            <person name="Deboy R.T."/>
            <person name="Ren Q."/>
            <person name="Varga J."/>
            <person name="Awad M.M."/>
            <person name="Brinkac L.M."/>
            <person name="Daugherty S.C."/>
            <person name="Haft D.H."/>
            <person name="Dodson R.J."/>
            <person name="Madupu R."/>
            <person name="Nelson W.C."/>
            <person name="Rosovitz M.J."/>
            <person name="Sullivan S.A."/>
            <person name="Khouri H."/>
            <person name="Dimitrov G.I."/>
            <person name="Watkins K.L."/>
            <person name="Mulligan S."/>
            <person name="Benton J."/>
            <person name="Radune D."/>
            <person name="Fisher D.J."/>
            <person name="Atkins H.S."/>
            <person name="Hiscox T."/>
            <person name="Jost B.H."/>
            <person name="Billington S.J."/>
            <person name="Songer J.G."/>
            <person name="McClane B.A."/>
            <person name="Titball R.W."/>
            <person name="Rood J.I."/>
            <person name="Melville S.B."/>
            <person name="Paulsen I.T."/>
        </authorList>
    </citation>
    <scope>NUCLEOTIDE SEQUENCE [LARGE SCALE GENOMIC DNA]</scope>
    <source>
        <strain evidence="7">ATCC 13124 / DSM 756 / JCM 1290 / NCIMB 6125 / NCTC 8237 / S 107 / Type A</strain>
    </source>
</reference>
<dbReference type="GO" id="GO:0032259">
    <property type="term" value="P:methylation"/>
    <property type="evidence" value="ECO:0007669"/>
    <property type="project" value="UniProtKB-KW"/>
</dbReference>
<dbReference type="RefSeq" id="WP_011591178.1">
    <property type="nucleotide sequence ID" value="NC_008261.1"/>
</dbReference>
<comment type="catalytic activity">
    <reaction evidence="4">
        <text>a 2'-deoxyadenosine in DNA + S-adenosyl-L-methionine = an N(6)-methyl-2'-deoxyadenosine in DNA + S-adenosyl-L-homocysteine + H(+)</text>
        <dbReference type="Rhea" id="RHEA:15197"/>
        <dbReference type="Rhea" id="RHEA-COMP:12418"/>
        <dbReference type="Rhea" id="RHEA-COMP:12419"/>
        <dbReference type="ChEBI" id="CHEBI:15378"/>
        <dbReference type="ChEBI" id="CHEBI:57856"/>
        <dbReference type="ChEBI" id="CHEBI:59789"/>
        <dbReference type="ChEBI" id="CHEBI:90615"/>
        <dbReference type="ChEBI" id="CHEBI:90616"/>
        <dbReference type="EC" id="2.1.1.72"/>
    </reaction>
</comment>
<dbReference type="InterPro" id="IPR029063">
    <property type="entry name" value="SAM-dependent_MTases_sf"/>
</dbReference>
<evidence type="ECO:0000256" key="1">
    <source>
        <dbReference type="ARBA" id="ARBA00011900"/>
    </source>
</evidence>
<dbReference type="HOGENOM" id="CLU_561147_0_0_9"/>
<dbReference type="Gene3D" id="3.40.50.150">
    <property type="entry name" value="Vaccinia Virus protein VP39"/>
    <property type="match status" value="1"/>
</dbReference>
<dbReference type="STRING" id="195103.CPF_2914"/>
<dbReference type="GO" id="GO:0009007">
    <property type="term" value="F:site-specific DNA-methyltransferase (adenine-specific) activity"/>
    <property type="evidence" value="ECO:0007669"/>
    <property type="project" value="UniProtKB-EC"/>
</dbReference>
<dbReference type="GO" id="GO:0008170">
    <property type="term" value="F:N-methyltransferase activity"/>
    <property type="evidence" value="ECO:0007669"/>
    <property type="project" value="InterPro"/>
</dbReference>
<dbReference type="GO" id="GO:0003677">
    <property type="term" value="F:DNA binding"/>
    <property type="evidence" value="ECO:0007669"/>
    <property type="project" value="InterPro"/>
</dbReference>
<evidence type="ECO:0000256" key="3">
    <source>
        <dbReference type="ARBA" id="ARBA00022679"/>
    </source>
</evidence>
<evidence type="ECO:0000256" key="4">
    <source>
        <dbReference type="ARBA" id="ARBA00047942"/>
    </source>
</evidence>
<keyword evidence="7" id="KW-1185">Reference proteome</keyword>
<dbReference type="PANTHER" id="PTHR33841">
    <property type="entry name" value="DNA METHYLTRANSFERASE YEEA-RELATED"/>
    <property type="match status" value="1"/>
</dbReference>
<dbReference type="InterPro" id="IPR050953">
    <property type="entry name" value="N4_N6_ade-DNA_methylase"/>
</dbReference>
<evidence type="ECO:0000313" key="7">
    <source>
        <dbReference type="Proteomes" id="UP000001823"/>
    </source>
</evidence>
<evidence type="ECO:0000259" key="5">
    <source>
        <dbReference type="Pfam" id="PF02384"/>
    </source>
</evidence>
<protein>
    <recommendedName>
        <fullName evidence="1">site-specific DNA-methyltransferase (adenine-specific)</fullName>
        <ecNumber evidence="1">2.1.1.72</ecNumber>
    </recommendedName>
</protein>
<dbReference type="Proteomes" id="UP000001823">
    <property type="component" value="Chromosome"/>
</dbReference>